<dbReference type="AlphaFoldDB" id="A0A4Z1GJY7"/>
<evidence type="ECO:0000313" key="2">
    <source>
        <dbReference type="Proteomes" id="UP000297814"/>
    </source>
</evidence>
<keyword evidence="2" id="KW-1185">Reference proteome</keyword>
<gene>
    <name evidence="1" type="ORF">BHYA_0102g00220</name>
</gene>
<accession>A0A4Z1GJY7</accession>
<protein>
    <submittedName>
        <fullName evidence="1">Uncharacterized protein</fullName>
    </submittedName>
</protein>
<dbReference type="Proteomes" id="UP000297814">
    <property type="component" value="Unassembled WGS sequence"/>
</dbReference>
<evidence type="ECO:0000313" key="1">
    <source>
        <dbReference type="EMBL" id="TGO37236.1"/>
    </source>
</evidence>
<name>A0A4Z1GJY7_9HELO</name>
<reference evidence="1 2" key="1">
    <citation type="submission" date="2017-12" db="EMBL/GenBank/DDBJ databases">
        <title>Comparative genomics of Botrytis spp.</title>
        <authorList>
            <person name="Valero-Jimenez C.A."/>
            <person name="Tapia P."/>
            <person name="Veloso J."/>
            <person name="Silva-Moreno E."/>
            <person name="Staats M."/>
            <person name="Valdes J.H."/>
            <person name="Van Kan J.A.L."/>
        </authorList>
    </citation>
    <scope>NUCLEOTIDE SEQUENCE [LARGE SCALE GENOMIC DNA]</scope>
    <source>
        <strain evidence="1 2">Bh0001</strain>
    </source>
</reference>
<comment type="caution">
    <text evidence="1">The sequence shown here is derived from an EMBL/GenBank/DDBJ whole genome shotgun (WGS) entry which is preliminary data.</text>
</comment>
<dbReference type="EMBL" id="PQXK01000102">
    <property type="protein sequence ID" value="TGO37236.1"/>
    <property type="molecule type" value="Genomic_DNA"/>
</dbReference>
<organism evidence="1 2">
    <name type="scientific">Botrytis hyacinthi</name>
    <dbReference type="NCBI Taxonomy" id="278943"/>
    <lineage>
        <taxon>Eukaryota</taxon>
        <taxon>Fungi</taxon>
        <taxon>Dikarya</taxon>
        <taxon>Ascomycota</taxon>
        <taxon>Pezizomycotina</taxon>
        <taxon>Leotiomycetes</taxon>
        <taxon>Helotiales</taxon>
        <taxon>Sclerotiniaceae</taxon>
        <taxon>Botrytis</taxon>
    </lineage>
</organism>
<sequence>MFNVDKQDVTPHRLFFQPATYHLVIATTNINAPTKRAFKSKLLTVSAESAAAAQLNGAEQA</sequence>
<proteinExistence type="predicted"/>